<dbReference type="RefSeq" id="WP_084443759.1">
    <property type="nucleotide sequence ID" value="NZ_FWWW01000041.1"/>
</dbReference>
<dbReference type="InterPro" id="IPR053825">
    <property type="entry name" value="DUF7009"/>
</dbReference>
<organism evidence="1 2">
    <name type="scientific">Hymenobacter roseosalivarius DSM 11622</name>
    <dbReference type="NCBI Taxonomy" id="645990"/>
    <lineage>
        <taxon>Bacteria</taxon>
        <taxon>Pseudomonadati</taxon>
        <taxon>Bacteroidota</taxon>
        <taxon>Cytophagia</taxon>
        <taxon>Cytophagales</taxon>
        <taxon>Hymenobacteraceae</taxon>
        <taxon>Hymenobacter</taxon>
    </lineage>
</organism>
<sequence length="110" mass="12318">MKLRIEDNTLRLRLSAEDVRRFGQTGRVAVTVKLGPRPADELTYSLEHAPNPEADAVRVLFTGGTLNVLVPRTMAAEWVDSDQIGFSETLNVTENQELRILVEKDLDCSH</sequence>
<accession>A0A1W1UUB8</accession>
<evidence type="ECO:0000313" key="2">
    <source>
        <dbReference type="Proteomes" id="UP000192266"/>
    </source>
</evidence>
<evidence type="ECO:0000313" key="1">
    <source>
        <dbReference type="EMBL" id="SMB84748.1"/>
    </source>
</evidence>
<name>A0A1W1UUB8_9BACT</name>
<dbReference type="AlphaFoldDB" id="A0A1W1UUB8"/>
<dbReference type="Pfam" id="PF22668">
    <property type="entry name" value="DUF7009"/>
    <property type="match status" value="1"/>
</dbReference>
<reference evidence="1 2" key="1">
    <citation type="submission" date="2017-04" db="EMBL/GenBank/DDBJ databases">
        <authorList>
            <person name="Afonso C.L."/>
            <person name="Miller P.J."/>
            <person name="Scott M.A."/>
            <person name="Spackman E."/>
            <person name="Goraichik I."/>
            <person name="Dimitrov K.M."/>
            <person name="Suarez D.L."/>
            <person name="Swayne D.E."/>
        </authorList>
    </citation>
    <scope>NUCLEOTIDE SEQUENCE [LARGE SCALE GENOMIC DNA]</scope>
    <source>
        <strain evidence="1 2">DSM 11622</strain>
    </source>
</reference>
<dbReference type="OrthoDB" id="7060517at2"/>
<dbReference type="EMBL" id="FWWW01000041">
    <property type="protein sequence ID" value="SMB84748.1"/>
    <property type="molecule type" value="Genomic_DNA"/>
</dbReference>
<proteinExistence type="predicted"/>
<dbReference type="STRING" id="645990.SAMN00120144_3852"/>
<keyword evidence="2" id="KW-1185">Reference proteome</keyword>
<protein>
    <submittedName>
        <fullName evidence="1">Uncharacterized protein</fullName>
    </submittedName>
</protein>
<gene>
    <name evidence="1" type="ORF">SAMN00120144_3852</name>
</gene>
<dbReference type="Proteomes" id="UP000192266">
    <property type="component" value="Unassembled WGS sequence"/>
</dbReference>